<evidence type="ECO:0000256" key="1">
    <source>
        <dbReference type="SAM" id="Coils"/>
    </source>
</evidence>
<name>A0A3B3QE08_9TELE</name>
<dbReference type="Pfam" id="PF07679">
    <property type="entry name" value="I-set"/>
    <property type="match status" value="1"/>
</dbReference>
<reference evidence="5" key="2">
    <citation type="submission" date="2025-09" db="UniProtKB">
        <authorList>
            <consortium name="Ensembl"/>
        </authorList>
    </citation>
    <scope>IDENTIFICATION</scope>
</reference>
<evidence type="ECO:0000256" key="2">
    <source>
        <dbReference type="SAM" id="MobiDB-lite"/>
    </source>
</evidence>
<dbReference type="SUPFAM" id="SSF48726">
    <property type="entry name" value="Immunoglobulin"/>
    <property type="match status" value="1"/>
</dbReference>
<keyword evidence="1" id="KW-0175">Coiled coil</keyword>
<dbReference type="InterPro" id="IPR058157">
    <property type="entry name" value="Spectrin_met"/>
</dbReference>
<dbReference type="GeneTree" id="ENSGT00940000164697"/>
<proteinExistence type="predicted"/>
<dbReference type="InterPro" id="IPR013098">
    <property type="entry name" value="Ig_I-set"/>
</dbReference>
<evidence type="ECO:0000313" key="5">
    <source>
        <dbReference type="Ensembl" id="ENSPKIP00000004383.1"/>
    </source>
</evidence>
<feature type="coiled-coil region" evidence="1">
    <location>
        <begin position="832"/>
        <end position="897"/>
    </location>
</feature>
<evidence type="ECO:0000313" key="6">
    <source>
        <dbReference type="Proteomes" id="UP000261540"/>
    </source>
</evidence>
<evidence type="ECO:0000259" key="3">
    <source>
        <dbReference type="Pfam" id="PF07679"/>
    </source>
</evidence>
<dbReference type="Proteomes" id="UP000261540">
    <property type="component" value="Unplaced"/>
</dbReference>
<sequence length="1319" mass="150072">MSHEGELGGQVASTAISSVAVQAGGSRITVAVLQCGSLLQLRLAESEPDLLEIGNSQEDTQRILEEHEQLLIKLKKHEGSVRGLLQEADWTMEEGAEPKLHEPMASSLSQAWKELVAQLDTRRDLLQLAVCFYDRALEFAVKIDEAEKLQQGTSKEISTGCLEELVQRHSSIKRLLKTSLLALNSSQELLNFLQHSCSKEKLLRPGSMRRAHSSCTKVENLLEILQDRRRQVDERMRQQQHHLESVLHVRLWEQQEQEDWSLIVSRLLAQAPDVLSVEDREVLAARSLQLKELREMLWRLMEGHLGDRQESNTFFTRANKAFEALAGVESQLQAPHSLSNSQLAQWHKELQCTSREVAADPLQHEQLLLERLQPHVLGYIQVDSFSGECQAYRDLAEKKLQLMSSIEELIYKQVSLWMKGTSSAISNSSLEPGSGLSKLEDMLNRHMELASQAQSITELVAQLRLLDSHEADELSSRNIVLTKQLGVVMRSVNEWLDTLRPYVCFLHVTEEVDEQIQQVQEMFKGSPEDDTEDVSGKWQSLLQRFLNLQEQANILISSVSMQASEKHKLDVKAAVYQVEKIMEELTKKKAILMDLWTSWQLQVNQIKSVKKQWKKFKEQLKKIHDLKMLEDVLAPGSKMDLGSDLTTVTNLQENFSLAKPQFLQLNAEVEHTLKISELLPLRGASVKEKNEKVTELLHVHQQVKDKIKEYEVVLCKAVRFLQLYRDARVQLEQYQEKRAHICYLYKQAISLGAEVATIQLQEKMKKLEIASMRWSMEAYRCEENLESHLHYCVFKEDMNEFRDSFKDLKKKFNNLKFNYMKRNEKIRNIKGVKNQSQQIERYMEKLQVLKNKVQAFTVKLTTSKEQPLKGREMEDVVNELQRQLGDFYRTMEEFKTNLEMTANLHLVVEEYQFWSDEASATIMRVGKYSSECKTKEAVSMLYKQFEKFFWPTVPQQEERIQQIKELAIPEEGKKFAEKTVSKHSEIVDSIKELCKGLMNLETNLQDLLTEEYLFNDEYECPSPDDISLPPLSETPESNMVQSENEDGMCSRSPHASQQGLFQLHSQLSDGAPQRQGWVLSQDEGQSRFRVESSSFVHSPLTVPAPSLVSSTLSSILRTRLPPPPSPAPGTLSECQQTLYAMHKSFMHMQECVHVGASPSDMHVPPSPLMDPGPCRPAIFREEVRLLSGSQAIPDLLGQAPNFSKLLSNAKVMEGSPVTLEVEVMGSPEPTLTYRNGQKVHHDQHVKLSQKDRTPIAAQASMSHGPTLVVCSSSSVLQVKGKKTKKKASQMIPPLHPSWTGSPVLAPCVSSCGLCTCCCC</sequence>
<dbReference type="Gene3D" id="2.60.40.10">
    <property type="entry name" value="Immunoglobulins"/>
    <property type="match status" value="1"/>
</dbReference>
<feature type="domain" description="Spectrin repeats metazoan" evidence="4">
    <location>
        <begin position="510"/>
        <end position="601"/>
    </location>
</feature>
<dbReference type="STRING" id="1676925.ENSPKIP00000004383"/>
<protein>
    <submittedName>
        <fullName evidence="5">Coiled-coil domain containing 141</fullName>
    </submittedName>
</protein>
<evidence type="ECO:0000259" key="4">
    <source>
        <dbReference type="Pfam" id="PF25101"/>
    </source>
</evidence>
<dbReference type="InterPro" id="IPR036179">
    <property type="entry name" value="Ig-like_dom_sf"/>
</dbReference>
<feature type="region of interest" description="Disordered" evidence="2">
    <location>
        <begin position="1023"/>
        <end position="1056"/>
    </location>
</feature>
<keyword evidence="6" id="KW-1185">Reference proteome</keyword>
<feature type="coiled-coil region" evidence="1">
    <location>
        <begin position="215"/>
        <end position="242"/>
    </location>
</feature>
<dbReference type="Gene3D" id="1.20.58.60">
    <property type="match status" value="1"/>
</dbReference>
<dbReference type="SUPFAM" id="SSF46966">
    <property type="entry name" value="Spectrin repeat"/>
    <property type="match status" value="1"/>
</dbReference>
<dbReference type="Pfam" id="PF25101">
    <property type="entry name" value="Spectrin_7"/>
    <property type="match status" value="1"/>
</dbReference>
<accession>A0A3B3QE08</accession>
<feature type="domain" description="Immunoglobulin I-set" evidence="3">
    <location>
        <begin position="1200"/>
        <end position="1251"/>
    </location>
</feature>
<reference evidence="5" key="1">
    <citation type="submission" date="2025-08" db="UniProtKB">
        <authorList>
            <consortium name="Ensembl"/>
        </authorList>
    </citation>
    <scope>IDENTIFICATION</scope>
</reference>
<organism evidence="5 6">
    <name type="scientific">Paramormyrops kingsleyae</name>
    <dbReference type="NCBI Taxonomy" id="1676925"/>
    <lineage>
        <taxon>Eukaryota</taxon>
        <taxon>Metazoa</taxon>
        <taxon>Chordata</taxon>
        <taxon>Craniata</taxon>
        <taxon>Vertebrata</taxon>
        <taxon>Euteleostomi</taxon>
        <taxon>Actinopterygii</taxon>
        <taxon>Neopterygii</taxon>
        <taxon>Teleostei</taxon>
        <taxon>Osteoglossocephala</taxon>
        <taxon>Osteoglossomorpha</taxon>
        <taxon>Osteoglossiformes</taxon>
        <taxon>Mormyridae</taxon>
        <taxon>Paramormyrops</taxon>
    </lineage>
</organism>
<dbReference type="InterPro" id="IPR013783">
    <property type="entry name" value="Ig-like_fold"/>
</dbReference>
<dbReference type="Ensembl" id="ENSPKIT00000028365.1">
    <property type="protein sequence ID" value="ENSPKIP00000004383.1"/>
    <property type="gene ID" value="ENSPKIG00000021469.1"/>
</dbReference>